<dbReference type="InterPro" id="IPR050090">
    <property type="entry name" value="Tyrosine_recombinase_XerCD"/>
</dbReference>
<keyword evidence="2" id="KW-0233">DNA recombination</keyword>
<evidence type="ECO:0000256" key="2">
    <source>
        <dbReference type="ARBA" id="ARBA00023172"/>
    </source>
</evidence>
<dbReference type="GO" id="GO:0003677">
    <property type="term" value="F:DNA binding"/>
    <property type="evidence" value="ECO:0007669"/>
    <property type="project" value="UniProtKB-UniRule"/>
</dbReference>
<dbReference type="InterPro" id="IPR044068">
    <property type="entry name" value="CB"/>
</dbReference>
<feature type="domain" description="Core-binding (CB)" evidence="5">
    <location>
        <begin position="1"/>
        <end position="65"/>
    </location>
</feature>
<dbReference type="AlphaFoldDB" id="A0A448HKC2"/>
<evidence type="ECO:0000256" key="1">
    <source>
        <dbReference type="ARBA" id="ARBA00023125"/>
    </source>
</evidence>
<organism evidence="6 7">
    <name type="scientific">Actinomyces howellii</name>
    <dbReference type="NCBI Taxonomy" id="52771"/>
    <lineage>
        <taxon>Bacteria</taxon>
        <taxon>Bacillati</taxon>
        <taxon>Actinomycetota</taxon>
        <taxon>Actinomycetes</taxon>
        <taxon>Actinomycetales</taxon>
        <taxon>Actinomycetaceae</taxon>
        <taxon>Actinomyces</taxon>
    </lineage>
</organism>
<dbReference type="KEGG" id="ahw:NCTC11636_02462"/>
<dbReference type="InterPro" id="IPR002104">
    <property type="entry name" value="Integrase_catalytic"/>
</dbReference>
<name>A0A448HKC2_9ACTO</name>
<dbReference type="InterPro" id="IPR011010">
    <property type="entry name" value="DNA_brk_join_enz"/>
</dbReference>
<evidence type="ECO:0000313" key="7">
    <source>
        <dbReference type="Proteomes" id="UP000266895"/>
    </source>
</evidence>
<proteinExistence type="predicted"/>
<keyword evidence="7" id="KW-1185">Reference proteome</keyword>
<reference evidence="6 7" key="1">
    <citation type="submission" date="2018-12" db="EMBL/GenBank/DDBJ databases">
        <authorList>
            <consortium name="Pathogen Informatics"/>
        </authorList>
    </citation>
    <scope>NUCLEOTIDE SEQUENCE [LARGE SCALE GENOMIC DNA]</scope>
    <source>
        <strain evidence="6 7">NCTC11636</strain>
    </source>
</reference>
<sequence>MSGQGLSKRTITERRRVITQLARDTGTDPAALTSTTLSAWLATLPSPATREAYYSIARAWTRWLVLTGHRDDDPTVRVPRPRVPAGRPRPITDAQLDAVLALPLRRPTRAKVLLAAYAGLRIHEIARIRGTDIDPIAGTLHVAGKGGRHDVLPAHPVILDLADHYPFAGYWFPSPARPSQPVTPQTVGTVISRAFDRAGIQGSAHQLRHYFATALLRAGADSRVVQTLMRHSSLATTGRYLGVDPDQQRAALHLLRAR</sequence>
<accession>A0A448HKC2</accession>
<dbReference type="Pfam" id="PF00589">
    <property type="entry name" value="Phage_integrase"/>
    <property type="match status" value="1"/>
</dbReference>
<gene>
    <name evidence="6" type="primary">xerD_2</name>
    <name evidence="6" type="ORF">NCTC11636_02462</name>
</gene>
<feature type="domain" description="Tyr recombinase" evidence="4">
    <location>
        <begin position="86"/>
        <end position="253"/>
    </location>
</feature>
<dbReference type="SUPFAM" id="SSF56349">
    <property type="entry name" value="DNA breaking-rejoining enzymes"/>
    <property type="match status" value="1"/>
</dbReference>
<dbReference type="PANTHER" id="PTHR30349:SF64">
    <property type="entry name" value="PROPHAGE INTEGRASE INTD-RELATED"/>
    <property type="match status" value="1"/>
</dbReference>
<evidence type="ECO:0000259" key="4">
    <source>
        <dbReference type="PROSITE" id="PS51898"/>
    </source>
</evidence>
<protein>
    <submittedName>
        <fullName evidence="6">Tyrosine recombinase XerD</fullName>
    </submittedName>
</protein>
<dbReference type="Gene3D" id="1.10.443.10">
    <property type="entry name" value="Intergrase catalytic core"/>
    <property type="match status" value="1"/>
</dbReference>
<keyword evidence="1 3" id="KW-0238">DNA-binding</keyword>
<evidence type="ECO:0000259" key="5">
    <source>
        <dbReference type="PROSITE" id="PS51900"/>
    </source>
</evidence>
<dbReference type="GO" id="GO:0006310">
    <property type="term" value="P:DNA recombination"/>
    <property type="evidence" value="ECO:0007669"/>
    <property type="project" value="UniProtKB-KW"/>
</dbReference>
<dbReference type="PROSITE" id="PS51900">
    <property type="entry name" value="CB"/>
    <property type="match status" value="1"/>
</dbReference>
<dbReference type="PANTHER" id="PTHR30349">
    <property type="entry name" value="PHAGE INTEGRASE-RELATED"/>
    <property type="match status" value="1"/>
</dbReference>
<dbReference type="EMBL" id="LR134350">
    <property type="protein sequence ID" value="VEG29989.1"/>
    <property type="molecule type" value="Genomic_DNA"/>
</dbReference>
<dbReference type="InterPro" id="IPR013762">
    <property type="entry name" value="Integrase-like_cat_sf"/>
</dbReference>
<evidence type="ECO:0000313" key="6">
    <source>
        <dbReference type="EMBL" id="VEG29989.1"/>
    </source>
</evidence>
<dbReference type="PROSITE" id="PS51898">
    <property type="entry name" value="TYR_RECOMBINASE"/>
    <property type="match status" value="1"/>
</dbReference>
<dbReference type="Proteomes" id="UP000266895">
    <property type="component" value="Chromosome"/>
</dbReference>
<evidence type="ECO:0000256" key="3">
    <source>
        <dbReference type="PROSITE-ProRule" id="PRU01248"/>
    </source>
</evidence>
<dbReference type="GO" id="GO:0015074">
    <property type="term" value="P:DNA integration"/>
    <property type="evidence" value="ECO:0007669"/>
    <property type="project" value="InterPro"/>
</dbReference>